<evidence type="ECO:0000256" key="6">
    <source>
        <dbReference type="SAM" id="MobiDB-lite"/>
    </source>
</evidence>
<dbReference type="Proteomes" id="UP001336250">
    <property type="component" value="Unassembled WGS sequence"/>
</dbReference>
<feature type="signal peptide" evidence="7">
    <location>
        <begin position="1"/>
        <end position="31"/>
    </location>
</feature>
<evidence type="ECO:0000256" key="5">
    <source>
        <dbReference type="PIRSR" id="PIRSR000005-2"/>
    </source>
</evidence>
<dbReference type="EMBL" id="JAZIBG010000012">
    <property type="protein sequence ID" value="MEF7613106.1"/>
    <property type="molecule type" value="Genomic_DNA"/>
</dbReference>
<organism evidence="9 10">
    <name type="scientific">Aquincola agrisoli</name>
    <dbReference type="NCBI Taxonomy" id="3119538"/>
    <lineage>
        <taxon>Bacteria</taxon>
        <taxon>Pseudomonadati</taxon>
        <taxon>Pseudomonadota</taxon>
        <taxon>Betaproteobacteria</taxon>
        <taxon>Burkholderiales</taxon>
        <taxon>Sphaerotilaceae</taxon>
        <taxon>Aquincola</taxon>
    </lineage>
</organism>
<keyword evidence="3 5" id="KW-0408">Iron</keyword>
<dbReference type="InterPro" id="IPR050597">
    <property type="entry name" value="Cytochrome_c_Oxidase_Subunit"/>
</dbReference>
<keyword evidence="10" id="KW-1185">Reference proteome</keyword>
<evidence type="ECO:0000259" key="8">
    <source>
        <dbReference type="PROSITE" id="PS51007"/>
    </source>
</evidence>
<proteinExistence type="predicted"/>
<feature type="chain" id="PRO_5043993048" evidence="7">
    <location>
        <begin position="32"/>
        <end position="246"/>
    </location>
</feature>
<sequence>MQASDQSARRAPGWAALAACIARAGVTLLLAANVSAAQDLPDTLGQRMQACMGCHGNEGRATNHGYLPRIAGKPAGYLYNQLVNFREGRRPNADMAALLQHMTDDYLRDIAGYFAASKLPYPPPQTTGADAAVLSRGQALVRQGDAAQGIPACVQCHGAAMTGVRPSVPGLLGLPRDYLLGQLGAWRSGQRRAASPDCMAHIARQLQPADVGALATWLSSQPVPGDAEPADGLPLPPPADCGSGLP</sequence>
<feature type="binding site" description="axial binding residue" evidence="5">
    <location>
        <position position="55"/>
    </location>
    <ligand>
        <name>heme c</name>
        <dbReference type="ChEBI" id="CHEBI:61717"/>
        <label>1</label>
    </ligand>
    <ligandPart>
        <name>Fe</name>
        <dbReference type="ChEBI" id="CHEBI:18248"/>
    </ligandPart>
</feature>
<evidence type="ECO:0000313" key="9">
    <source>
        <dbReference type="EMBL" id="MEF7613106.1"/>
    </source>
</evidence>
<feature type="binding site" description="covalent" evidence="4">
    <location>
        <position position="156"/>
    </location>
    <ligand>
        <name>heme c</name>
        <dbReference type="ChEBI" id="CHEBI:61717"/>
        <label>2</label>
    </ligand>
</feature>
<dbReference type="InterPro" id="IPR024167">
    <property type="entry name" value="Cytochrome_c4-like"/>
</dbReference>
<keyword evidence="2 5" id="KW-0479">Metal-binding</keyword>
<feature type="binding site" description="axial binding residue" evidence="5">
    <location>
        <position position="157"/>
    </location>
    <ligand>
        <name>heme c</name>
        <dbReference type="ChEBI" id="CHEBI:61717"/>
        <label>2</label>
    </ligand>
    <ligandPart>
        <name>Fe</name>
        <dbReference type="ChEBI" id="CHEBI:18248"/>
    </ligandPart>
</feature>
<dbReference type="InterPro" id="IPR036909">
    <property type="entry name" value="Cyt_c-like_dom_sf"/>
</dbReference>
<feature type="region of interest" description="Disordered" evidence="6">
    <location>
        <begin position="220"/>
        <end position="246"/>
    </location>
</feature>
<dbReference type="GO" id="GO:0009055">
    <property type="term" value="F:electron transfer activity"/>
    <property type="evidence" value="ECO:0007669"/>
    <property type="project" value="InterPro"/>
</dbReference>
<evidence type="ECO:0000256" key="7">
    <source>
        <dbReference type="SAM" id="SignalP"/>
    </source>
</evidence>
<feature type="domain" description="Cytochrome c" evidence="8">
    <location>
        <begin position="35"/>
        <end position="118"/>
    </location>
</feature>
<comment type="caution">
    <text evidence="9">The sequence shown here is derived from an EMBL/GenBank/DDBJ whole genome shotgun (WGS) entry which is preliminary data.</text>
</comment>
<name>A0AAW9PZW7_9BURK</name>
<keyword evidence="7" id="KW-0732">Signal</keyword>
<feature type="binding site" description="covalent" evidence="4">
    <location>
        <position position="51"/>
    </location>
    <ligand>
        <name>heme c</name>
        <dbReference type="ChEBI" id="CHEBI:61717"/>
        <label>1</label>
    </ligand>
</feature>
<evidence type="ECO:0000313" key="10">
    <source>
        <dbReference type="Proteomes" id="UP001336250"/>
    </source>
</evidence>
<gene>
    <name evidence="9" type="ORF">V4F39_04220</name>
</gene>
<dbReference type="PROSITE" id="PS51007">
    <property type="entry name" value="CYTC"/>
    <property type="match status" value="2"/>
</dbReference>
<feature type="binding site" description="axial binding residue" evidence="5">
    <location>
        <position position="95"/>
    </location>
    <ligand>
        <name>heme c</name>
        <dbReference type="ChEBI" id="CHEBI:61717"/>
        <label>1</label>
    </ligand>
    <ligandPart>
        <name>Fe</name>
        <dbReference type="ChEBI" id="CHEBI:18248"/>
    </ligandPart>
</feature>
<dbReference type="InterPro" id="IPR009056">
    <property type="entry name" value="Cyt_c-like_dom"/>
</dbReference>
<evidence type="ECO:0000256" key="1">
    <source>
        <dbReference type="ARBA" id="ARBA00022617"/>
    </source>
</evidence>
<dbReference type="AlphaFoldDB" id="A0AAW9PZW7"/>
<dbReference type="GO" id="GO:0005506">
    <property type="term" value="F:iron ion binding"/>
    <property type="evidence" value="ECO:0007669"/>
    <property type="project" value="InterPro"/>
</dbReference>
<reference evidence="9 10" key="1">
    <citation type="submission" date="2024-02" db="EMBL/GenBank/DDBJ databases">
        <title>Genome sequence of Aquincola sp. MAHUQ-54.</title>
        <authorList>
            <person name="Huq M.A."/>
        </authorList>
    </citation>
    <scope>NUCLEOTIDE SEQUENCE [LARGE SCALE GENOMIC DNA]</scope>
    <source>
        <strain evidence="9 10">MAHUQ-54</strain>
    </source>
</reference>
<dbReference type="PANTHER" id="PTHR33751">
    <property type="entry name" value="CBB3-TYPE CYTOCHROME C OXIDASE SUBUNIT FIXP"/>
    <property type="match status" value="1"/>
</dbReference>
<dbReference type="GO" id="GO:0020037">
    <property type="term" value="F:heme binding"/>
    <property type="evidence" value="ECO:0007669"/>
    <property type="project" value="InterPro"/>
</dbReference>
<dbReference type="PIRSF" id="PIRSF000005">
    <property type="entry name" value="Cytochrome_c4"/>
    <property type="match status" value="1"/>
</dbReference>
<dbReference type="RefSeq" id="WP_332288043.1">
    <property type="nucleotide sequence ID" value="NZ_JAZIBG010000012.1"/>
</dbReference>
<evidence type="ECO:0000256" key="3">
    <source>
        <dbReference type="ARBA" id="ARBA00023004"/>
    </source>
</evidence>
<dbReference type="Gene3D" id="1.10.760.10">
    <property type="entry name" value="Cytochrome c-like domain"/>
    <property type="match status" value="2"/>
</dbReference>
<evidence type="ECO:0000256" key="4">
    <source>
        <dbReference type="PIRSR" id="PIRSR000005-1"/>
    </source>
</evidence>
<feature type="binding site" description="axial binding residue" evidence="5">
    <location>
        <position position="199"/>
    </location>
    <ligand>
        <name>heme c</name>
        <dbReference type="ChEBI" id="CHEBI:61717"/>
        <label>2</label>
    </ligand>
    <ligandPart>
        <name>Fe</name>
        <dbReference type="ChEBI" id="CHEBI:18248"/>
    </ligandPart>
</feature>
<feature type="binding site" description="covalent" evidence="4">
    <location>
        <position position="54"/>
    </location>
    <ligand>
        <name>heme c</name>
        <dbReference type="ChEBI" id="CHEBI:61717"/>
        <label>1</label>
    </ligand>
</feature>
<keyword evidence="1 4" id="KW-0349">Heme</keyword>
<dbReference type="SUPFAM" id="SSF46626">
    <property type="entry name" value="Cytochrome c"/>
    <property type="match status" value="2"/>
</dbReference>
<dbReference type="GO" id="GO:0042597">
    <property type="term" value="C:periplasmic space"/>
    <property type="evidence" value="ECO:0007669"/>
    <property type="project" value="InterPro"/>
</dbReference>
<dbReference type="PANTHER" id="PTHR33751:SF11">
    <property type="entry name" value="BLL4483 PROTEIN"/>
    <property type="match status" value="1"/>
</dbReference>
<feature type="domain" description="Cytochrome c" evidence="8">
    <location>
        <begin position="132"/>
        <end position="222"/>
    </location>
</feature>
<comment type="PTM">
    <text evidence="4">Binds 2 heme c groups covalently per subunit.</text>
</comment>
<accession>A0AAW9PZW7</accession>
<evidence type="ECO:0000256" key="2">
    <source>
        <dbReference type="ARBA" id="ARBA00022723"/>
    </source>
</evidence>
<protein>
    <submittedName>
        <fullName evidence="9">Cytochrome c4</fullName>
    </submittedName>
</protein>
<feature type="binding site" description="covalent" evidence="4">
    <location>
        <position position="153"/>
    </location>
    <ligand>
        <name>heme c</name>
        <dbReference type="ChEBI" id="CHEBI:61717"/>
        <label>2</label>
    </ligand>
</feature>